<dbReference type="KEGG" id="mno:Mnod_4099"/>
<feature type="region of interest" description="Disordered" evidence="1">
    <location>
        <begin position="63"/>
        <end position="86"/>
    </location>
</feature>
<evidence type="ECO:0000313" key="2">
    <source>
        <dbReference type="EMBL" id="ACL58978.1"/>
    </source>
</evidence>
<protein>
    <submittedName>
        <fullName evidence="2">Uncharacterized protein</fullName>
    </submittedName>
</protein>
<keyword evidence="3" id="KW-1185">Reference proteome</keyword>
<organism evidence="2 3">
    <name type="scientific">Methylobacterium nodulans (strain LMG 21967 / CNCM I-2342 / ORS 2060)</name>
    <dbReference type="NCBI Taxonomy" id="460265"/>
    <lineage>
        <taxon>Bacteria</taxon>
        <taxon>Pseudomonadati</taxon>
        <taxon>Pseudomonadota</taxon>
        <taxon>Alphaproteobacteria</taxon>
        <taxon>Hyphomicrobiales</taxon>
        <taxon>Methylobacteriaceae</taxon>
        <taxon>Methylobacterium</taxon>
    </lineage>
</organism>
<name>B8ITR2_METNO</name>
<reference evidence="2 3" key="1">
    <citation type="submission" date="2009-01" db="EMBL/GenBank/DDBJ databases">
        <title>Complete sequence of chromosome of Methylobacterium nodulans ORS 2060.</title>
        <authorList>
            <consortium name="US DOE Joint Genome Institute"/>
            <person name="Lucas S."/>
            <person name="Copeland A."/>
            <person name="Lapidus A."/>
            <person name="Glavina del Rio T."/>
            <person name="Dalin E."/>
            <person name="Tice H."/>
            <person name="Bruce D."/>
            <person name="Goodwin L."/>
            <person name="Pitluck S."/>
            <person name="Sims D."/>
            <person name="Brettin T."/>
            <person name="Detter J.C."/>
            <person name="Han C."/>
            <person name="Larimer F."/>
            <person name="Land M."/>
            <person name="Hauser L."/>
            <person name="Kyrpides N."/>
            <person name="Ivanova N."/>
            <person name="Marx C.J."/>
            <person name="Richardson P."/>
        </authorList>
    </citation>
    <scope>NUCLEOTIDE SEQUENCE [LARGE SCALE GENOMIC DNA]</scope>
    <source>
        <strain evidence="3">LMG 21967 / CNCM I-2342 / ORS 2060</strain>
    </source>
</reference>
<accession>B8ITR2</accession>
<sequence>MIRFLVSWLDRRIDARIEAREAARRAEVDARRSARASEIAAIIAAGGRPGTCLEASRIRHLGPRRYSKESNAGPNVSSRKPSASDDTCLITSASCLSRSSEDIR</sequence>
<dbReference type="EMBL" id="CP001349">
    <property type="protein sequence ID" value="ACL58978.1"/>
    <property type="molecule type" value="Genomic_DNA"/>
</dbReference>
<dbReference type="HOGENOM" id="CLU_2246854_0_0_5"/>
<gene>
    <name evidence="2" type="ordered locus">Mnod_4099</name>
</gene>
<evidence type="ECO:0000313" key="3">
    <source>
        <dbReference type="Proteomes" id="UP000008207"/>
    </source>
</evidence>
<dbReference type="AlphaFoldDB" id="B8ITR2"/>
<dbReference type="Proteomes" id="UP000008207">
    <property type="component" value="Chromosome"/>
</dbReference>
<evidence type="ECO:0000256" key="1">
    <source>
        <dbReference type="SAM" id="MobiDB-lite"/>
    </source>
</evidence>
<proteinExistence type="predicted"/>
<feature type="compositionally biased region" description="Polar residues" evidence="1">
    <location>
        <begin position="69"/>
        <end position="86"/>
    </location>
</feature>